<evidence type="ECO:0000313" key="12">
    <source>
        <dbReference type="Proteomes" id="UP000030905"/>
    </source>
</evidence>
<dbReference type="HAMAP" id="MF_00784">
    <property type="entry name" value="AgrB"/>
    <property type="match status" value="1"/>
</dbReference>
<dbReference type="EMBL" id="CP009268">
    <property type="protein sequence ID" value="AJA51383.1"/>
    <property type="molecule type" value="Genomic_DNA"/>
</dbReference>
<keyword evidence="6 8" id="KW-1133">Transmembrane helix</keyword>
<evidence type="ECO:0000256" key="7">
    <source>
        <dbReference type="ARBA" id="ARBA00023136"/>
    </source>
</evidence>
<accession>A0A0H3J8J9</accession>
<evidence type="ECO:0000256" key="1">
    <source>
        <dbReference type="ARBA" id="ARBA00022475"/>
    </source>
</evidence>
<evidence type="ECO:0000256" key="3">
    <source>
        <dbReference type="ARBA" id="ARBA00022670"/>
    </source>
</evidence>
<dbReference type="GeneID" id="93073476"/>
<proteinExistence type="inferred from homology"/>
<evidence type="ECO:0000256" key="2">
    <source>
        <dbReference type="ARBA" id="ARBA00022654"/>
    </source>
</evidence>
<reference evidence="9 12" key="1">
    <citation type="journal article" date="2015" name="Genome Announc.">
        <title>Complete Genome Sequence of the Nitrogen-Fixing and Solvent-Producing Clostridium pasteurianum DSM 525.</title>
        <authorList>
            <person name="Poehlein A."/>
            <person name="Grosse-Honebrink A."/>
            <person name="Zhang Y."/>
            <person name="Minton N.P."/>
            <person name="Daniel R."/>
        </authorList>
    </citation>
    <scope>NUCLEOTIDE SEQUENCE [LARGE SCALE GENOMIC DNA]</scope>
    <source>
        <strain evidence="9">DSM 525</strain>
        <strain evidence="12">DSM 525 / ATCC 6013</strain>
    </source>
</reference>
<evidence type="ECO:0000256" key="8">
    <source>
        <dbReference type="HAMAP-Rule" id="MF_00784"/>
    </source>
</evidence>
<dbReference type="InterPro" id="IPR006741">
    <property type="entry name" value="AgrB"/>
</dbReference>
<dbReference type="KEGG" id="cpae:CPAST_c12960"/>
<dbReference type="SMART" id="SM00793">
    <property type="entry name" value="AgrB"/>
    <property type="match status" value="1"/>
</dbReference>
<comment type="subcellular location">
    <subcellularLocation>
        <location evidence="8">Cell membrane</location>
        <topology evidence="8">Multi-pass membrane protein</topology>
    </subcellularLocation>
</comment>
<feature type="transmembrane region" description="Helical" evidence="8">
    <location>
        <begin position="168"/>
        <end position="188"/>
    </location>
</feature>
<evidence type="ECO:0000313" key="9">
    <source>
        <dbReference type="EMBL" id="AJA51383.1"/>
    </source>
</evidence>
<keyword evidence="3 8" id="KW-0645">Protease</keyword>
<feature type="transmembrane region" description="Helical" evidence="8">
    <location>
        <begin position="43"/>
        <end position="68"/>
    </location>
</feature>
<keyword evidence="5 8" id="KW-0378">Hydrolase</keyword>
<keyword evidence="12" id="KW-1185">Reference proteome</keyword>
<protein>
    <recommendedName>
        <fullName evidence="8">Putative AgrB-like protein</fullName>
        <ecNumber evidence="8">3.4.-.-</ecNumber>
    </recommendedName>
</protein>
<dbReference type="GO" id="GO:0006508">
    <property type="term" value="P:proteolysis"/>
    <property type="evidence" value="ECO:0007669"/>
    <property type="project" value="UniProtKB-KW"/>
</dbReference>
<dbReference type="Proteomes" id="UP000030905">
    <property type="component" value="Chromosome"/>
</dbReference>
<evidence type="ECO:0000313" key="10">
    <source>
        <dbReference type="EMBL" id="KRU12610.1"/>
    </source>
</evidence>
<dbReference type="GO" id="GO:0008233">
    <property type="term" value="F:peptidase activity"/>
    <property type="evidence" value="ECO:0007669"/>
    <property type="project" value="UniProtKB-UniRule"/>
</dbReference>
<gene>
    <name evidence="9" type="ORF">CLPA_c12960</name>
    <name evidence="10" type="ORF">CP6013_01858</name>
</gene>
<keyword evidence="1 8" id="KW-1003">Cell membrane</keyword>
<dbReference type="GO" id="GO:0005886">
    <property type="term" value="C:plasma membrane"/>
    <property type="evidence" value="ECO:0007669"/>
    <property type="project" value="UniProtKB-SubCell"/>
</dbReference>
<dbReference type="Proteomes" id="UP000028042">
    <property type="component" value="Unassembled WGS sequence"/>
</dbReference>
<feature type="transmembrane region" description="Helical" evidence="8">
    <location>
        <begin position="104"/>
        <end position="124"/>
    </location>
</feature>
<comment type="function">
    <text evidence="8">May be involved in the proteolytic processing of a quorum sensing system signal molecule precursor.</text>
</comment>
<organism evidence="9 12">
    <name type="scientific">Clostridium pasteurianum DSM 525 = ATCC 6013</name>
    <dbReference type="NCBI Taxonomy" id="1262449"/>
    <lineage>
        <taxon>Bacteria</taxon>
        <taxon>Bacillati</taxon>
        <taxon>Bacillota</taxon>
        <taxon>Clostridia</taxon>
        <taxon>Eubacteriales</taxon>
        <taxon>Clostridiaceae</taxon>
        <taxon>Clostridium</taxon>
    </lineage>
</organism>
<evidence type="ECO:0000256" key="6">
    <source>
        <dbReference type="ARBA" id="ARBA00022989"/>
    </source>
</evidence>
<keyword evidence="7 8" id="KW-0472">Membrane</keyword>
<dbReference type="AlphaFoldDB" id="A0A0H3J8J9"/>
<keyword evidence="2 8" id="KW-0673">Quorum sensing</keyword>
<feature type="transmembrane region" description="Helical" evidence="8">
    <location>
        <begin position="80"/>
        <end position="98"/>
    </location>
</feature>
<comment type="similarity">
    <text evidence="8">Belongs to the AgrB family.</text>
</comment>
<dbReference type="GO" id="GO:0009372">
    <property type="term" value="P:quorum sensing"/>
    <property type="evidence" value="ECO:0007669"/>
    <property type="project" value="UniProtKB-UniRule"/>
</dbReference>
<name>A0A0H3J8J9_CLOPA</name>
<dbReference type="EC" id="3.4.-.-" evidence="8"/>
<reference evidence="10 11" key="3">
    <citation type="journal article" name="Genome Announc.">
        <title>Improved Draft Genome Sequence of Clostridium pasteurianum Strain ATCC 6013 (DSM 525) Using a Hybrid Next-Generation Sequencing Approach.</title>
        <authorList>
            <person name="Pyne M.E."/>
            <person name="Utturkar S."/>
            <person name="Brown S.D."/>
            <person name="Moo-Young M."/>
            <person name="Chung D.A."/>
            <person name="Chou C.P."/>
        </authorList>
    </citation>
    <scope>NUCLEOTIDE SEQUENCE [LARGE SCALE GENOMIC DNA]</scope>
    <source>
        <strain evidence="10 11">ATCC 6013</strain>
    </source>
</reference>
<dbReference type="PATRIC" id="fig|1262449.3.peg.2711"/>
<evidence type="ECO:0000313" key="11">
    <source>
        <dbReference type="Proteomes" id="UP000028042"/>
    </source>
</evidence>
<feature type="transmembrane region" description="Helical" evidence="8">
    <location>
        <begin position="145"/>
        <end position="162"/>
    </location>
</feature>
<dbReference type="KEGG" id="cpat:CLPA_c12960"/>
<dbReference type="EMBL" id="JPGY02000001">
    <property type="protein sequence ID" value="KRU12610.1"/>
    <property type="molecule type" value="Genomic_DNA"/>
</dbReference>
<keyword evidence="4 8" id="KW-0812">Transmembrane</keyword>
<evidence type="ECO:0000256" key="5">
    <source>
        <dbReference type="ARBA" id="ARBA00022801"/>
    </source>
</evidence>
<evidence type="ECO:0000256" key="4">
    <source>
        <dbReference type="ARBA" id="ARBA00022692"/>
    </source>
</evidence>
<dbReference type="Pfam" id="PF04647">
    <property type="entry name" value="AgrB"/>
    <property type="match status" value="1"/>
</dbReference>
<dbReference type="RefSeq" id="WP_003446194.1">
    <property type="nucleotide sequence ID" value="NZ_ANZB01000009.1"/>
</dbReference>
<dbReference type="eggNOG" id="COG4512">
    <property type="taxonomic scope" value="Bacteria"/>
</dbReference>
<sequence>MNFIEMLSESIVLKLNRNLNKEGLELQKMKLGIEILLINISKLIIIMSASIYFNLIKQTAFMIIIFAVMRRNAFGLHAKNSVVCTIMSLTMFVFGAYLSSFIKLNNYIVFIAFVIMSFLFFKYAPSDTEKHPLLGKKLRNKLKKNSVLNCILLMIIVLVMSSKEIKTLSVFTVAFEVISILPVTYRILKRSWKNYEKYES</sequence>
<reference evidence="10" key="2">
    <citation type="submission" date="2015-10" db="EMBL/GenBank/DDBJ databases">
        <title>Improved Draft Genome Sequence of Clostridium pasteurianum Strain ATCC 6013 (DSM 525) Using a Hybrid Next-Generation Sequencing Approach.</title>
        <authorList>
            <person name="Pyne M.E."/>
            <person name="Utturkar S.M."/>
            <person name="Brown S.D."/>
            <person name="Moo-Young M."/>
            <person name="Chung D.A."/>
            <person name="Chou P.C."/>
        </authorList>
    </citation>
    <scope>NUCLEOTIDE SEQUENCE</scope>
    <source>
        <strain evidence="10">ATCC 6013</strain>
    </source>
</reference>